<feature type="region of interest" description="Disordered" evidence="4">
    <location>
        <begin position="229"/>
        <end position="302"/>
    </location>
</feature>
<dbReference type="PANTHER" id="PTHR32089:SF112">
    <property type="entry name" value="LYSOZYME-LIKE PROTEIN-RELATED"/>
    <property type="match status" value="1"/>
</dbReference>
<evidence type="ECO:0000256" key="2">
    <source>
        <dbReference type="ARBA" id="ARBA00029447"/>
    </source>
</evidence>
<gene>
    <name evidence="6" type="ORF">F1189_21390</name>
</gene>
<comment type="similarity">
    <text evidence="2">Belongs to the methyl-accepting chemotaxis (MCP) protein family.</text>
</comment>
<evidence type="ECO:0000256" key="3">
    <source>
        <dbReference type="PROSITE-ProRule" id="PRU00284"/>
    </source>
</evidence>
<dbReference type="GO" id="GO:0006935">
    <property type="term" value="P:chemotaxis"/>
    <property type="evidence" value="ECO:0007669"/>
    <property type="project" value="InterPro"/>
</dbReference>
<dbReference type="PRINTS" id="PR00260">
    <property type="entry name" value="CHEMTRNSDUCR"/>
</dbReference>
<dbReference type="Proteomes" id="UP000325255">
    <property type="component" value="Unassembled WGS sequence"/>
</dbReference>
<accession>A0A5M6IQ66</accession>
<dbReference type="GO" id="GO:0007165">
    <property type="term" value="P:signal transduction"/>
    <property type="evidence" value="ECO:0007669"/>
    <property type="project" value="UniProtKB-KW"/>
</dbReference>
<reference evidence="6 7" key="1">
    <citation type="submission" date="2019-09" db="EMBL/GenBank/DDBJ databases">
        <title>Genome sequence of Rhodovastum atsumiense, a diverse member of the Acetobacteraceae family of non-sulfur purple photosynthetic bacteria.</title>
        <authorList>
            <person name="Meyer T."/>
            <person name="Kyndt J."/>
        </authorList>
    </citation>
    <scope>NUCLEOTIDE SEQUENCE [LARGE SCALE GENOMIC DNA]</scope>
    <source>
        <strain evidence="6 7">DSM 21279</strain>
    </source>
</reference>
<keyword evidence="7" id="KW-1185">Reference proteome</keyword>
<evidence type="ECO:0000313" key="6">
    <source>
        <dbReference type="EMBL" id="KAA5610059.1"/>
    </source>
</evidence>
<feature type="compositionally biased region" description="Basic and acidic residues" evidence="4">
    <location>
        <begin position="293"/>
        <end position="302"/>
    </location>
</feature>
<evidence type="ECO:0000313" key="7">
    <source>
        <dbReference type="Proteomes" id="UP000325255"/>
    </source>
</evidence>
<feature type="compositionally biased region" description="Gly residues" evidence="4">
    <location>
        <begin position="278"/>
        <end position="292"/>
    </location>
</feature>
<feature type="domain" description="Methyl-accepting transducer" evidence="5">
    <location>
        <begin position="41"/>
        <end position="235"/>
    </location>
</feature>
<evidence type="ECO:0000256" key="1">
    <source>
        <dbReference type="ARBA" id="ARBA00023224"/>
    </source>
</evidence>
<evidence type="ECO:0000259" key="5">
    <source>
        <dbReference type="PROSITE" id="PS50111"/>
    </source>
</evidence>
<protein>
    <recommendedName>
        <fullName evidence="5">Methyl-accepting transducer domain-containing protein</fullName>
    </recommendedName>
</protein>
<organism evidence="6 7">
    <name type="scientific">Rhodovastum atsumiense</name>
    <dbReference type="NCBI Taxonomy" id="504468"/>
    <lineage>
        <taxon>Bacteria</taxon>
        <taxon>Pseudomonadati</taxon>
        <taxon>Pseudomonadota</taxon>
        <taxon>Alphaproteobacteria</taxon>
        <taxon>Acetobacterales</taxon>
        <taxon>Acetobacteraceae</taxon>
        <taxon>Rhodovastum</taxon>
    </lineage>
</organism>
<dbReference type="EMBL" id="VWPK01000039">
    <property type="protein sequence ID" value="KAA5610059.1"/>
    <property type="molecule type" value="Genomic_DNA"/>
</dbReference>
<dbReference type="SMART" id="SM00283">
    <property type="entry name" value="MA"/>
    <property type="match status" value="1"/>
</dbReference>
<name>A0A5M6IQ66_9PROT</name>
<proteinExistence type="inferred from homology"/>
<dbReference type="Gene3D" id="1.10.287.950">
    <property type="entry name" value="Methyl-accepting chemotaxis protein"/>
    <property type="match status" value="1"/>
</dbReference>
<dbReference type="GO" id="GO:0016020">
    <property type="term" value="C:membrane"/>
    <property type="evidence" value="ECO:0007669"/>
    <property type="project" value="InterPro"/>
</dbReference>
<dbReference type="OrthoDB" id="266313at2"/>
<dbReference type="SUPFAM" id="SSF58104">
    <property type="entry name" value="Methyl-accepting chemotaxis protein (MCP) signaling domain"/>
    <property type="match status" value="1"/>
</dbReference>
<dbReference type="RefSeq" id="WP_150042913.1">
    <property type="nucleotide sequence ID" value="NZ_OW485601.1"/>
</dbReference>
<dbReference type="GO" id="GO:0004888">
    <property type="term" value="F:transmembrane signaling receptor activity"/>
    <property type="evidence" value="ECO:0007669"/>
    <property type="project" value="InterPro"/>
</dbReference>
<dbReference type="AlphaFoldDB" id="A0A5M6IQ66"/>
<evidence type="ECO:0000256" key="4">
    <source>
        <dbReference type="SAM" id="MobiDB-lite"/>
    </source>
</evidence>
<dbReference type="PANTHER" id="PTHR32089">
    <property type="entry name" value="METHYL-ACCEPTING CHEMOTAXIS PROTEIN MCPB"/>
    <property type="match status" value="1"/>
</dbReference>
<sequence length="302" mass="31523">MRDNGPVTGHEIILTDGELLVSRTDTTGRITFVNKAFVDISGFPMVGSADRVCTEARSVAAAATQAQANVQVVAAATEQLTSSIQEISVRLRQSTTLTQRAVASGQRTQETIRSLANAAGRVGEVVKLINDIATQTNLLALNATIEAARAGAMGRGFAVVANEVKQLATQTARSTEEITRQITEIQQAMGSAVNAVADIGGTIGEIDHICGSIAAAMEEQTAATLEINRNATETSPDRHRLRGSRPDRLAGRAGAARLQRGRRQHRGTPAQPGQRGAQHGGTGGLTVVGGDDGPGRDSTDGE</sequence>
<dbReference type="InterPro" id="IPR004090">
    <property type="entry name" value="Chemotax_Me-accpt_rcpt"/>
</dbReference>
<dbReference type="PROSITE" id="PS50111">
    <property type="entry name" value="CHEMOTAXIS_TRANSDUC_2"/>
    <property type="match status" value="1"/>
</dbReference>
<dbReference type="Pfam" id="PF00015">
    <property type="entry name" value="MCPsignal"/>
    <property type="match status" value="1"/>
</dbReference>
<dbReference type="InterPro" id="IPR004089">
    <property type="entry name" value="MCPsignal_dom"/>
</dbReference>
<comment type="caution">
    <text evidence="6">The sequence shown here is derived from an EMBL/GenBank/DDBJ whole genome shotgun (WGS) entry which is preliminary data.</text>
</comment>
<keyword evidence="1 3" id="KW-0807">Transducer</keyword>